<proteinExistence type="predicted"/>
<accession>A0AAN7WJM6</accession>
<organism evidence="2 3">
    <name type="scientific">Elasticomyces elasticus</name>
    <dbReference type="NCBI Taxonomy" id="574655"/>
    <lineage>
        <taxon>Eukaryota</taxon>
        <taxon>Fungi</taxon>
        <taxon>Dikarya</taxon>
        <taxon>Ascomycota</taxon>
        <taxon>Pezizomycotina</taxon>
        <taxon>Dothideomycetes</taxon>
        <taxon>Dothideomycetidae</taxon>
        <taxon>Mycosphaerellales</taxon>
        <taxon>Teratosphaeriaceae</taxon>
        <taxon>Elasticomyces</taxon>
    </lineage>
</organism>
<feature type="compositionally biased region" description="Basic and acidic residues" evidence="1">
    <location>
        <begin position="236"/>
        <end position="246"/>
    </location>
</feature>
<comment type="caution">
    <text evidence="2">The sequence shown here is derived from an EMBL/GenBank/DDBJ whole genome shotgun (WGS) entry which is preliminary data.</text>
</comment>
<dbReference type="AlphaFoldDB" id="A0AAN7WJM6"/>
<evidence type="ECO:0000256" key="1">
    <source>
        <dbReference type="SAM" id="MobiDB-lite"/>
    </source>
</evidence>
<gene>
    <name evidence="2" type="ORF">LTR97_000921</name>
</gene>
<name>A0AAN7WJM6_9PEZI</name>
<dbReference type="Proteomes" id="UP001310594">
    <property type="component" value="Unassembled WGS sequence"/>
</dbReference>
<evidence type="ECO:0000313" key="2">
    <source>
        <dbReference type="EMBL" id="KAK5708381.1"/>
    </source>
</evidence>
<reference evidence="2" key="1">
    <citation type="submission" date="2023-08" db="EMBL/GenBank/DDBJ databases">
        <title>Black Yeasts Isolated from many extreme environments.</title>
        <authorList>
            <person name="Coleine C."/>
            <person name="Stajich J.E."/>
            <person name="Selbmann L."/>
        </authorList>
    </citation>
    <scope>NUCLEOTIDE SEQUENCE</scope>
    <source>
        <strain evidence="2">CCFEE 5810</strain>
    </source>
</reference>
<sequence>MTLVAPRSDLELKAFVPPELHPLNRDPDGKRWTITSIPTHPPQDHLPVSSWPSTLLDAITRLVSSFPNARQQEIWLDLRMVAQVRRMTPNATHRAVVECVESDARAAFVMRKALTAKPSQGCRVVLRVPIELCNGGKPSRLHTRGDAPGRLLDFSATTRKSAEASSDTAAAETGHAAIKHTLAAVDIVKQPGVDTTEHVSESHGTTLPHDRAGTHILRTSTRVAETLSAIGVSDRAPFESSHEKSQDGVVSGPDSDAQASPGPSIQELRAFRIISLQAFHCYMKKSWSPQLASALAQRPGQQIMRIGGCLVMERPGSHLVGEDDVSDGPGPRVITEPYANEYFDPTTSALYSIADDRTLSKTLRRIIEPARRPNEYNEGYHVRKVAGTKRKRCITDDGCGRHRKTARVRSD</sequence>
<dbReference type="EMBL" id="JAVRQU010000001">
    <property type="protein sequence ID" value="KAK5708381.1"/>
    <property type="molecule type" value="Genomic_DNA"/>
</dbReference>
<protein>
    <submittedName>
        <fullName evidence="2">Uncharacterized protein</fullName>
    </submittedName>
</protein>
<evidence type="ECO:0000313" key="3">
    <source>
        <dbReference type="Proteomes" id="UP001310594"/>
    </source>
</evidence>
<feature type="region of interest" description="Disordered" evidence="1">
    <location>
        <begin position="234"/>
        <end position="263"/>
    </location>
</feature>